<dbReference type="InterPro" id="IPR002765">
    <property type="entry name" value="UPF0145_YbjQ-like"/>
</dbReference>
<dbReference type="SUPFAM" id="SSF117782">
    <property type="entry name" value="YbjQ-like"/>
    <property type="match status" value="1"/>
</dbReference>
<dbReference type="RefSeq" id="WP_093989630.1">
    <property type="nucleotide sequence ID" value="NZ_JACRTL010000002.1"/>
</dbReference>
<accession>A0A8J6PAK2</accession>
<dbReference type="PANTHER" id="PTHR34068:SF1">
    <property type="entry name" value="UPF0145 PROTEIN YBJQ"/>
    <property type="match status" value="1"/>
</dbReference>
<name>A0A8J6PAK2_9FIRM</name>
<organism evidence="2 3">
    <name type="scientific">Massiliimalia timonensis</name>
    <dbReference type="NCBI Taxonomy" id="1987501"/>
    <lineage>
        <taxon>Bacteria</taxon>
        <taxon>Bacillati</taxon>
        <taxon>Bacillota</taxon>
        <taxon>Clostridia</taxon>
        <taxon>Eubacteriales</taxon>
        <taxon>Oscillospiraceae</taxon>
        <taxon>Massiliimalia</taxon>
    </lineage>
</organism>
<sequence length="209" mass="23100">MAIICSICGKKQSGFASDYPLSSTHLQERICTDCENRKQKCIVSSRSDFEKYKVCKEEFLSFVSENVSSSVRSGIHQIVSECDSHFQEHENAVELKNQISNYMMTSGFNFEGWRITKYIKVISAETVLGTGFASEFSASVANLLGTETDKFAKKFEQAKDSSLNKLISKAVDLGANALIGVDFDYPLIYNNIIAVIASATAVVVEKAEE</sequence>
<keyword evidence="3" id="KW-1185">Reference proteome</keyword>
<proteinExistence type="inferred from homology"/>
<dbReference type="EMBL" id="JACRTL010000002">
    <property type="protein sequence ID" value="MBC8610342.1"/>
    <property type="molecule type" value="Genomic_DNA"/>
</dbReference>
<evidence type="ECO:0000313" key="3">
    <source>
        <dbReference type="Proteomes" id="UP000632659"/>
    </source>
</evidence>
<dbReference type="AlphaFoldDB" id="A0A8J6PAK2"/>
<comment type="caution">
    <text evidence="2">The sequence shown here is derived from an EMBL/GenBank/DDBJ whole genome shotgun (WGS) entry which is preliminary data.</text>
</comment>
<gene>
    <name evidence="2" type="ORF">H8702_04270</name>
</gene>
<comment type="similarity">
    <text evidence="1">Belongs to the UPF0145 family.</text>
</comment>
<dbReference type="Gene3D" id="3.30.110.70">
    <property type="entry name" value="Hypothetical protein apc22750. Chain B"/>
    <property type="match status" value="1"/>
</dbReference>
<evidence type="ECO:0000313" key="2">
    <source>
        <dbReference type="EMBL" id="MBC8610342.1"/>
    </source>
</evidence>
<reference evidence="2" key="1">
    <citation type="submission" date="2020-08" db="EMBL/GenBank/DDBJ databases">
        <title>Genome public.</title>
        <authorList>
            <person name="Liu C."/>
            <person name="Sun Q."/>
        </authorList>
    </citation>
    <scope>NUCLEOTIDE SEQUENCE</scope>
    <source>
        <strain evidence="2">NSJ-15</strain>
    </source>
</reference>
<dbReference type="PANTHER" id="PTHR34068">
    <property type="entry name" value="UPF0145 PROTEIN YBJQ"/>
    <property type="match status" value="1"/>
</dbReference>
<dbReference type="Pfam" id="PF01906">
    <property type="entry name" value="YbjQ_1"/>
    <property type="match status" value="1"/>
</dbReference>
<evidence type="ECO:0000256" key="1">
    <source>
        <dbReference type="ARBA" id="ARBA00010751"/>
    </source>
</evidence>
<protein>
    <submittedName>
        <fullName evidence="2">Heavy metal-binding domain-containing protein</fullName>
    </submittedName>
</protein>
<dbReference type="Proteomes" id="UP000632659">
    <property type="component" value="Unassembled WGS sequence"/>
</dbReference>
<dbReference type="InterPro" id="IPR035439">
    <property type="entry name" value="UPF0145_dom_sf"/>
</dbReference>